<keyword evidence="2" id="KW-1185">Reference proteome</keyword>
<dbReference type="Proteomes" id="UP001066276">
    <property type="component" value="Chromosome 3_1"/>
</dbReference>
<comment type="caution">
    <text evidence="1">The sequence shown here is derived from an EMBL/GenBank/DDBJ whole genome shotgun (WGS) entry which is preliminary data.</text>
</comment>
<evidence type="ECO:0000313" key="2">
    <source>
        <dbReference type="Proteomes" id="UP001066276"/>
    </source>
</evidence>
<reference evidence="1" key="1">
    <citation type="journal article" date="2022" name="bioRxiv">
        <title>Sequencing and chromosome-scale assembly of the giantPleurodeles waltlgenome.</title>
        <authorList>
            <person name="Brown T."/>
            <person name="Elewa A."/>
            <person name="Iarovenko S."/>
            <person name="Subramanian E."/>
            <person name="Araus A.J."/>
            <person name="Petzold A."/>
            <person name="Susuki M."/>
            <person name="Suzuki K.-i.T."/>
            <person name="Hayashi T."/>
            <person name="Toyoda A."/>
            <person name="Oliveira C."/>
            <person name="Osipova E."/>
            <person name="Leigh N.D."/>
            <person name="Simon A."/>
            <person name="Yun M.H."/>
        </authorList>
    </citation>
    <scope>NUCLEOTIDE SEQUENCE</scope>
    <source>
        <strain evidence="1">20211129_DDA</strain>
        <tissue evidence="1">Liver</tissue>
    </source>
</reference>
<sequence>MPFAARAGAWRRSTEPAWTLTGPAAALGSLPPKQVRACLEEPAPELRACGAAPTRGCGLSRCKEQAGPVGSLRFVLGDLGA</sequence>
<accession>A0AAV7U6J8</accession>
<dbReference type="AlphaFoldDB" id="A0AAV7U6J8"/>
<gene>
    <name evidence="1" type="ORF">NDU88_001502</name>
</gene>
<protein>
    <submittedName>
        <fullName evidence="1">Uncharacterized protein</fullName>
    </submittedName>
</protein>
<name>A0AAV7U6J8_PLEWA</name>
<organism evidence="1 2">
    <name type="scientific">Pleurodeles waltl</name>
    <name type="common">Iberian ribbed newt</name>
    <dbReference type="NCBI Taxonomy" id="8319"/>
    <lineage>
        <taxon>Eukaryota</taxon>
        <taxon>Metazoa</taxon>
        <taxon>Chordata</taxon>
        <taxon>Craniata</taxon>
        <taxon>Vertebrata</taxon>
        <taxon>Euteleostomi</taxon>
        <taxon>Amphibia</taxon>
        <taxon>Batrachia</taxon>
        <taxon>Caudata</taxon>
        <taxon>Salamandroidea</taxon>
        <taxon>Salamandridae</taxon>
        <taxon>Pleurodelinae</taxon>
        <taxon>Pleurodeles</taxon>
    </lineage>
</organism>
<dbReference type="EMBL" id="JANPWB010000005">
    <property type="protein sequence ID" value="KAJ1184699.1"/>
    <property type="molecule type" value="Genomic_DNA"/>
</dbReference>
<evidence type="ECO:0000313" key="1">
    <source>
        <dbReference type="EMBL" id="KAJ1184699.1"/>
    </source>
</evidence>
<proteinExistence type="predicted"/>